<name>A0A8H7SY29_9HELO</name>
<evidence type="ECO:0000313" key="10">
    <source>
        <dbReference type="Proteomes" id="UP000664132"/>
    </source>
</evidence>
<keyword evidence="5 6" id="KW-0472">Membrane</keyword>
<feature type="region of interest" description="Disordered" evidence="7">
    <location>
        <begin position="1"/>
        <end position="25"/>
    </location>
</feature>
<evidence type="ECO:0000259" key="8">
    <source>
        <dbReference type="PROSITE" id="PS50845"/>
    </source>
</evidence>
<gene>
    <name evidence="9" type="ORF">IFR04_015916</name>
</gene>
<keyword evidence="2 6" id="KW-0812">Transmembrane</keyword>
<feature type="transmembrane region" description="Helical" evidence="6">
    <location>
        <begin position="242"/>
        <end position="260"/>
    </location>
</feature>
<dbReference type="InterPro" id="IPR003388">
    <property type="entry name" value="Reticulon"/>
</dbReference>
<comment type="caution">
    <text evidence="9">The sequence shown here is derived from an EMBL/GenBank/DDBJ whole genome shotgun (WGS) entry which is preliminary data.</text>
</comment>
<feature type="domain" description="Reticulon" evidence="8">
    <location>
        <begin position="115"/>
        <end position="312"/>
    </location>
</feature>
<organism evidence="9 10">
    <name type="scientific">Cadophora malorum</name>
    <dbReference type="NCBI Taxonomy" id="108018"/>
    <lineage>
        <taxon>Eukaryota</taxon>
        <taxon>Fungi</taxon>
        <taxon>Dikarya</taxon>
        <taxon>Ascomycota</taxon>
        <taxon>Pezizomycotina</taxon>
        <taxon>Leotiomycetes</taxon>
        <taxon>Helotiales</taxon>
        <taxon>Ploettnerulaceae</taxon>
        <taxon>Cadophora</taxon>
    </lineage>
</organism>
<evidence type="ECO:0000256" key="5">
    <source>
        <dbReference type="ARBA" id="ARBA00023136"/>
    </source>
</evidence>
<feature type="transmembrane region" description="Helical" evidence="6">
    <location>
        <begin position="129"/>
        <end position="147"/>
    </location>
</feature>
<keyword evidence="10" id="KW-1185">Reference proteome</keyword>
<dbReference type="AlphaFoldDB" id="A0A8H7SY29"/>
<evidence type="ECO:0000313" key="9">
    <source>
        <dbReference type="EMBL" id="KAG4410955.1"/>
    </source>
</evidence>
<reference evidence="9" key="1">
    <citation type="submission" date="2021-02" db="EMBL/GenBank/DDBJ databases">
        <title>Genome sequence Cadophora malorum strain M34.</title>
        <authorList>
            <person name="Stefanovic E."/>
            <person name="Vu D."/>
            <person name="Scully C."/>
            <person name="Dijksterhuis J."/>
            <person name="Roader J."/>
            <person name="Houbraken J."/>
        </authorList>
    </citation>
    <scope>NUCLEOTIDE SEQUENCE</scope>
    <source>
        <strain evidence="9">M34</strain>
    </source>
</reference>
<feature type="transmembrane region" description="Helical" evidence="6">
    <location>
        <begin position="214"/>
        <end position="236"/>
    </location>
</feature>
<dbReference type="Pfam" id="PF02453">
    <property type="entry name" value="Reticulon"/>
    <property type="match status" value="1"/>
</dbReference>
<sequence>MSDFANQNDHVVSSIETEPSSGLQNAKSSVVNSKFTQASKLSGCSTNLSTDASAAADAVKNHPITQNITNGPVAENVKDQTAKTSAEFSNLAASRTTPATPAATGQPLTHYHSFFSSLLSWEHPRASGIAYLATVLFIFAARYLDIIRYSFKVTYMILGITVLAEAVGKGLFSTGFTSQVRPKKYYTVSKETLNSLIGDVHELINFFVIEAQQIVFAENLFVSGAAFIGAFLSYYLIKVVPFWGLSLIGTSVLFLAPLIYKTNKELIDANLSKASSVINQQTEQVKQIATQQAARATETTKSLVGDYSAKASEMIGSARGRSTSPIASAKPAKTEPFDVKENIPAYKSEDFPIAPKEEFKSSAPAVVDEPLIAT</sequence>
<comment type="subcellular location">
    <subcellularLocation>
        <location evidence="1 6">Endoplasmic reticulum membrane</location>
        <topology evidence="1 6">Multi-pass membrane protein</topology>
    </subcellularLocation>
</comment>
<evidence type="ECO:0000256" key="2">
    <source>
        <dbReference type="ARBA" id="ARBA00022692"/>
    </source>
</evidence>
<feature type="transmembrane region" description="Helical" evidence="6">
    <location>
        <begin position="153"/>
        <end position="172"/>
    </location>
</feature>
<evidence type="ECO:0000256" key="1">
    <source>
        <dbReference type="ARBA" id="ARBA00004477"/>
    </source>
</evidence>
<keyword evidence="4 6" id="KW-1133">Transmembrane helix</keyword>
<keyword evidence="3 6" id="KW-0256">Endoplasmic reticulum</keyword>
<protein>
    <recommendedName>
        <fullName evidence="6">Reticulon-like protein</fullName>
    </recommendedName>
</protein>
<dbReference type="EMBL" id="JAFJYH010000550">
    <property type="protein sequence ID" value="KAG4410955.1"/>
    <property type="molecule type" value="Genomic_DNA"/>
</dbReference>
<evidence type="ECO:0000256" key="4">
    <source>
        <dbReference type="ARBA" id="ARBA00022989"/>
    </source>
</evidence>
<accession>A0A8H7SY29</accession>
<proteinExistence type="predicted"/>
<evidence type="ECO:0000256" key="6">
    <source>
        <dbReference type="RuleBase" id="RU363132"/>
    </source>
</evidence>
<dbReference type="OrthoDB" id="567788at2759"/>
<evidence type="ECO:0000256" key="7">
    <source>
        <dbReference type="SAM" id="MobiDB-lite"/>
    </source>
</evidence>
<dbReference type="Proteomes" id="UP000664132">
    <property type="component" value="Unassembled WGS sequence"/>
</dbReference>
<evidence type="ECO:0000256" key="3">
    <source>
        <dbReference type="ARBA" id="ARBA00022824"/>
    </source>
</evidence>
<dbReference type="PROSITE" id="PS50845">
    <property type="entry name" value="RETICULON"/>
    <property type="match status" value="1"/>
</dbReference>
<dbReference type="GO" id="GO:0005789">
    <property type="term" value="C:endoplasmic reticulum membrane"/>
    <property type="evidence" value="ECO:0007669"/>
    <property type="project" value="UniProtKB-SubCell"/>
</dbReference>